<evidence type="ECO:0000313" key="1">
    <source>
        <dbReference type="EMBL" id="PIV65293.1"/>
    </source>
</evidence>
<accession>A0A2M7EC23</accession>
<comment type="caution">
    <text evidence="1">The sequence shown here is derived from an EMBL/GenBank/DDBJ whole genome shotgun (WGS) entry which is preliminary data.</text>
</comment>
<reference evidence="2" key="1">
    <citation type="submission" date="2017-09" db="EMBL/GenBank/DDBJ databases">
        <title>Depth-based differentiation of microbial function through sediment-hosted aquifers and enrichment of novel symbionts in the deep terrestrial subsurface.</title>
        <authorList>
            <person name="Probst A.J."/>
            <person name="Ladd B."/>
            <person name="Jarett J.K."/>
            <person name="Geller-Mcgrath D.E."/>
            <person name="Sieber C.M.K."/>
            <person name="Emerson J.B."/>
            <person name="Anantharaman K."/>
            <person name="Thomas B.C."/>
            <person name="Malmstrom R."/>
            <person name="Stieglmeier M."/>
            <person name="Klingl A."/>
            <person name="Woyke T."/>
            <person name="Ryan C.M."/>
            <person name="Banfield J.F."/>
        </authorList>
    </citation>
    <scope>NUCLEOTIDE SEQUENCE [LARGE SCALE GENOMIC DNA]</scope>
</reference>
<evidence type="ECO:0000313" key="2">
    <source>
        <dbReference type="Proteomes" id="UP000230766"/>
    </source>
</evidence>
<dbReference type="AlphaFoldDB" id="A0A2M7EC23"/>
<organism evidence="1 2">
    <name type="scientific">Candidatus Nealsonbacteria bacterium CG01_land_8_20_14_3_00_12</name>
    <dbReference type="NCBI Taxonomy" id="1974697"/>
    <lineage>
        <taxon>Bacteria</taxon>
        <taxon>Candidatus Nealsoniibacteriota</taxon>
    </lineage>
</organism>
<protein>
    <submittedName>
        <fullName evidence="1">Uncharacterized protein</fullName>
    </submittedName>
</protein>
<proteinExistence type="predicted"/>
<gene>
    <name evidence="1" type="ORF">COS09_00360</name>
</gene>
<dbReference type="Proteomes" id="UP000230766">
    <property type="component" value="Unassembled WGS sequence"/>
</dbReference>
<dbReference type="InterPro" id="IPR013785">
    <property type="entry name" value="Aldolase_TIM"/>
</dbReference>
<dbReference type="CDD" id="cd21109">
    <property type="entry name" value="SPASM"/>
    <property type="match status" value="1"/>
</dbReference>
<name>A0A2M7EC23_9BACT</name>
<dbReference type="EMBL" id="PETJ01000009">
    <property type="protein sequence ID" value="PIV65293.1"/>
    <property type="molecule type" value="Genomic_DNA"/>
</dbReference>
<dbReference type="Gene3D" id="3.20.20.70">
    <property type="entry name" value="Aldolase class I"/>
    <property type="match status" value="1"/>
</dbReference>
<sequence>MPWERIKDLLGQINAWGRPYGLDLTGGDIFRYADQGKCLGDILGEAMSLPGAKEYWRGLKLAFAPFGPKDYSSPTPIEILEFLASLIDLGFCRLTTSYALYSEDNIDKRLSYTLSQLFKFAGQIAIVVTIDRNNDHETGRRLRQTLKRAGFLPDQDFRSLAQIGIFGPDLHFLNDDIKIIEIAVNPTLAAGRAKSWEHLYKWSGKDECPRKKPEQKETPREKEAPSKLAYITLKGNVLPCYSTFPELSPLGNVWQESLVKVLSRWDDYTEQLERHFQLNYSPRVGIDLCTWCAKTFQFKP</sequence>